<comment type="subcellular location">
    <subcellularLocation>
        <location evidence="1">Membrane</location>
        <topology evidence="1">Multi-pass membrane protein</topology>
    </subcellularLocation>
</comment>
<feature type="region of interest" description="Disordered" evidence="7">
    <location>
        <begin position="1"/>
        <end position="21"/>
    </location>
</feature>
<dbReference type="EMBL" id="CAJZBQ010000027">
    <property type="protein sequence ID" value="CAG9320874.1"/>
    <property type="molecule type" value="Genomic_DNA"/>
</dbReference>
<dbReference type="Proteomes" id="UP001162131">
    <property type="component" value="Unassembled WGS sequence"/>
</dbReference>
<keyword evidence="4 8" id="KW-1133">Transmembrane helix</keyword>
<evidence type="ECO:0000256" key="8">
    <source>
        <dbReference type="SAM" id="Phobius"/>
    </source>
</evidence>
<reference evidence="9" key="1">
    <citation type="submission" date="2021-09" db="EMBL/GenBank/DDBJ databases">
        <authorList>
            <consortium name="AG Swart"/>
            <person name="Singh M."/>
            <person name="Singh A."/>
            <person name="Seah K."/>
            <person name="Emmerich C."/>
        </authorList>
    </citation>
    <scope>NUCLEOTIDE SEQUENCE</scope>
    <source>
        <strain evidence="9">ATCC30299</strain>
    </source>
</reference>
<gene>
    <name evidence="9" type="ORF">BSTOLATCC_MIC27451</name>
</gene>
<accession>A0AAU9J4J7</accession>
<evidence type="ECO:0000256" key="5">
    <source>
        <dbReference type="ARBA" id="ARBA00023136"/>
    </source>
</evidence>
<dbReference type="GO" id="GO:0005794">
    <property type="term" value="C:Golgi apparatus"/>
    <property type="evidence" value="ECO:0007669"/>
    <property type="project" value="TreeGrafter"/>
</dbReference>
<dbReference type="PANTHER" id="PTHR10926">
    <property type="entry name" value="CELL CYCLE CONTROL PROTEIN 50"/>
    <property type="match status" value="1"/>
</dbReference>
<evidence type="ECO:0000313" key="9">
    <source>
        <dbReference type="EMBL" id="CAG9320874.1"/>
    </source>
</evidence>
<dbReference type="PANTHER" id="PTHR10926:SF0">
    <property type="entry name" value="CDC50, ISOFORM A"/>
    <property type="match status" value="1"/>
</dbReference>
<feature type="transmembrane region" description="Helical" evidence="8">
    <location>
        <begin position="295"/>
        <end position="317"/>
    </location>
</feature>
<evidence type="ECO:0000256" key="3">
    <source>
        <dbReference type="ARBA" id="ARBA00022692"/>
    </source>
</evidence>
<dbReference type="InterPro" id="IPR005045">
    <property type="entry name" value="CDC50/LEM3_fam"/>
</dbReference>
<evidence type="ECO:0000313" key="10">
    <source>
        <dbReference type="Proteomes" id="UP001162131"/>
    </source>
</evidence>
<keyword evidence="5 6" id="KW-0472">Membrane</keyword>
<organism evidence="9 10">
    <name type="scientific">Blepharisma stoltei</name>
    <dbReference type="NCBI Taxonomy" id="1481888"/>
    <lineage>
        <taxon>Eukaryota</taxon>
        <taxon>Sar</taxon>
        <taxon>Alveolata</taxon>
        <taxon>Ciliophora</taxon>
        <taxon>Postciliodesmatophora</taxon>
        <taxon>Heterotrichea</taxon>
        <taxon>Heterotrichida</taxon>
        <taxon>Blepharismidae</taxon>
        <taxon>Blepharisma</taxon>
    </lineage>
</organism>
<name>A0AAU9J4J7_9CILI</name>
<evidence type="ECO:0000256" key="7">
    <source>
        <dbReference type="SAM" id="MobiDB-lite"/>
    </source>
</evidence>
<keyword evidence="3 8" id="KW-0812">Transmembrane</keyword>
<feature type="transmembrane region" description="Helical" evidence="8">
    <location>
        <begin position="40"/>
        <end position="61"/>
    </location>
</feature>
<protein>
    <recommendedName>
        <fullName evidence="11">ALA-interacting subunit</fullName>
    </recommendedName>
</protein>
<sequence length="327" mass="37729">MADGQVVPLGEEQHNRKPRNTPFRQQTMKAYKPVPTVKSAVIIFTTLGSIFIIVGSVLLSYSLEIIEHRKRYDNVGECDKTKYDRLSLCNITFDVTDEMSSTVYFYYELDNFYQNHRRYVKSKSQNQLMGNDLSKGSVSTDCDPIVTMEDLGIEPKYREGGWDLTDKDVANPCGLIAKTFFNDTFIMWDQNGHRVNILENDIAWPSDKDRKFKNLKNWQKKQWKDVEDEHFIVWMRVSGLPNFRKLWGRIEDDLTVGTYTVQINSTYDVSDFDGKKYVVISTANALGGRNDFLGIAYIVVGGITILLAIAFFVRGYFFKKSQDLHYS</sequence>
<proteinExistence type="inferred from homology"/>
<evidence type="ECO:0000256" key="4">
    <source>
        <dbReference type="ARBA" id="ARBA00022989"/>
    </source>
</evidence>
<evidence type="ECO:0000256" key="6">
    <source>
        <dbReference type="PIRNR" id="PIRNR015840"/>
    </source>
</evidence>
<evidence type="ECO:0000256" key="2">
    <source>
        <dbReference type="ARBA" id="ARBA00009457"/>
    </source>
</evidence>
<dbReference type="PIRSF" id="PIRSF015840">
    <property type="entry name" value="DUF284_TM_euk"/>
    <property type="match status" value="1"/>
</dbReference>
<dbReference type="GO" id="GO:0005783">
    <property type="term" value="C:endoplasmic reticulum"/>
    <property type="evidence" value="ECO:0007669"/>
    <property type="project" value="TreeGrafter"/>
</dbReference>
<dbReference type="GO" id="GO:0005886">
    <property type="term" value="C:plasma membrane"/>
    <property type="evidence" value="ECO:0007669"/>
    <property type="project" value="TreeGrafter"/>
</dbReference>
<evidence type="ECO:0008006" key="11">
    <source>
        <dbReference type="Google" id="ProtNLM"/>
    </source>
</evidence>
<evidence type="ECO:0000256" key="1">
    <source>
        <dbReference type="ARBA" id="ARBA00004141"/>
    </source>
</evidence>
<comment type="caution">
    <text evidence="9">The sequence shown here is derived from an EMBL/GenBank/DDBJ whole genome shotgun (WGS) entry which is preliminary data.</text>
</comment>
<dbReference type="Pfam" id="PF03381">
    <property type="entry name" value="CDC50"/>
    <property type="match status" value="1"/>
</dbReference>
<dbReference type="AlphaFoldDB" id="A0AAU9J4J7"/>
<keyword evidence="10" id="KW-1185">Reference proteome</keyword>
<comment type="similarity">
    <text evidence="2 6">Belongs to the CDC50/LEM3 family.</text>
</comment>